<accession>A0A1R1XGT2</accession>
<reference evidence="2" key="1">
    <citation type="submission" date="2017-01" db="EMBL/GenBank/DDBJ databases">
        <authorList>
            <person name="Wang Y."/>
            <person name="White M."/>
            <person name="Kvist S."/>
            <person name="Moncalvo J.-M."/>
        </authorList>
    </citation>
    <scope>NUCLEOTIDE SEQUENCE [LARGE SCALE GENOMIC DNA]</scope>
    <source>
        <strain evidence="2">ID-206-W2</strain>
    </source>
</reference>
<name>A0A1R1XGT2_9FUNG</name>
<keyword evidence="2" id="KW-1185">Reference proteome</keyword>
<comment type="caution">
    <text evidence="1">The sequence shown here is derived from an EMBL/GenBank/DDBJ whole genome shotgun (WGS) entry which is preliminary data.</text>
</comment>
<gene>
    <name evidence="1" type="ORF">AYI69_g8834</name>
</gene>
<dbReference type="Proteomes" id="UP000187429">
    <property type="component" value="Unassembled WGS sequence"/>
</dbReference>
<evidence type="ECO:0000313" key="1">
    <source>
        <dbReference type="EMBL" id="OMJ13839.1"/>
    </source>
</evidence>
<dbReference type="OrthoDB" id="10533135at2759"/>
<protein>
    <submittedName>
        <fullName evidence="1">Uncharacterized protein</fullName>
    </submittedName>
</protein>
<dbReference type="EMBL" id="LSSM01004906">
    <property type="protein sequence ID" value="OMJ13839.1"/>
    <property type="molecule type" value="Genomic_DNA"/>
</dbReference>
<evidence type="ECO:0000313" key="2">
    <source>
        <dbReference type="Proteomes" id="UP000187429"/>
    </source>
</evidence>
<dbReference type="AlphaFoldDB" id="A0A1R1XGT2"/>
<sequence>MTRYKSVGKKVVPVPKALKDSKSPSILQSDKFSEVKTERLNSERLNNLVIGDGNLSPSEISYFKTALQSCERAFSFNQEEMGMINENFEGPIKVETV</sequence>
<organism evidence="1 2">
    <name type="scientific">Smittium culicis</name>
    <dbReference type="NCBI Taxonomy" id="133412"/>
    <lineage>
        <taxon>Eukaryota</taxon>
        <taxon>Fungi</taxon>
        <taxon>Fungi incertae sedis</taxon>
        <taxon>Zoopagomycota</taxon>
        <taxon>Kickxellomycotina</taxon>
        <taxon>Harpellomycetes</taxon>
        <taxon>Harpellales</taxon>
        <taxon>Legeriomycetaceae</taxon>
        <taxon>Smittium</taxon>
    </lineage>
</organism>
<proteinExistence type="predicted"/>